<dbReference type="InterPro" id="IPR030878">
    <property type="entry name" value="Ribosomal_uL15"/>
</dbReference>
<comment type="similarity">
    <text evidence="1 5 6">Belongs to the universal ribosomal protein uL15 family.</text>
</comment>
<accession>A0A7C4D115</accession>
<protein>
    <recommendedName>
        <fullName evidence="4 5">Large ribosomal subunit protein uL15</fullName>
    </recommendedName>
</protein>
<dbReference type="GO" id="GO:0022625">
    <property type="term" value="C:cytosolic large ribosomal subunit"/>
    <property type="evidence" value="ECO:0007669"/>
    <property type="project" value="TreeGrafter"/>
</dbReference>
<evidence type="ECO:0000256" key="1">
    <source>
        <dbReference type="ARBA" id="ARBA00007320"/>
    </source>
</evidence>
<dbReference type="InterPro" id="IPR036227">
    <property type="entry name" value="Ribosomal_uL15/eL18_sf"/>
</dbReference>
<gene>
    <name evidence="5" type="primary">rpl15</name>
    <name evidence="9" type="ORF">ENU31_02505</name>
</gene>
<dbReference type="InterPro" id="IPR001196">
    <property type="entry name" value="Ribosomal_uL15_CS"/>
</dbReference>
<evidence type="ECO:0000313" key="9">
    <source>
        <dbReference type="EMBL" id="HGM07268.1"/>
    </source>
</evidence>
<reference evidence="9" key="1">
    <citation type="journal article" date="2020" name="mSystems">
        <title>Genome- and Community-Level Interaction Insights into Carbon Utilization and Element Cycling Functions of Hydrothermarchaeota in Hydrothermal Sediment.</title>
        <authorList>
            <person name="Zhou Z."/>
            <person name="Liu Y."/>
            <person name="Xu W."/>
            <person name="Pan J."/>
            <person name="Luo Z.H."/>
            <person name="Li M."/>
        </authorList>
    </citation>
    <scope>NUCLEOTIDE SEQUENCE [LARGE SCALE GENOMIC DNA]</scope>
    <source>
        <strain evidence="9">SpSt-658</strain>
    </source>
</reference>
<comment type="function">
    <text evidence="5">Binds to the 23S rRNA.</text>
</comment>
<dbReference type="HAMAP" id="MF_01341">
    <property type="entry name" value="Ribosomal_uL15"/>
    <property type="match status" value="1"/>
</dbReference>
<feature type="region of interest" description="Disordered" evidence="7">
    <location>
        <begin position="1"/>
        <end position="37"/>
    </location>
</feature>
<dbReference type="Gene3D" id="4.10.990.10">
    <property type="match status" value="1"/>
</dbReference>
<dbReference type="GO" id="GO:0019843">
    <property type="term" value="F:rRNA binding"/>
    <property type="evidence" value="ECO:0007669"/>
    <property type="project" value="UniProtKB-UniRule"/>
</dbReference>
<dbReference type="InterPro" id="IPR021131">
    <property type="entry name" value="Ribosomal_uL15/eL18"/>
</dbReference>
<keyword evidence="5" id="KW-0694">RNA-binding</keyword>
<feature type="domain" description="Large ribosomal subunit protein uL15/eL18" evidence="8">
    <location>
        <begin position="75"/>
        <end position="145"/>
    </location>
</feature>
<evidence type="ECO:0000256" key="4">
    <source>
        <dbReference type="ARBA" id="ARBA00035200"/>
    </source>
</evidence>
<feature type="compositionally biased region" description="Basic residues" evidence="7">
    <location>
        <begin position="1"/>
        <end position="16"/>
    </location>
</feature>
<dbReference type="GO" id="GO:0003735">
    <property type="term" value="F:structural constituent of ribosome"/>
    <property type="evidence" value="ECO:0007669"/>
    <property type="project" value="InterPro"/>
</dbReference>
<evidence type="ECO:0000256" key="7">
    <source>
        <dbReference type="SAM" id="MobiDB-lite"/>
    </source>
</evidence>
<dbReference type="PANTHER" id="PTHR11721">
    <property type="entry name" value="60S RIBOSOMAL PROTEIN L27A"/>
    <property type="match status" value="1"/>
</dbReference>
<evidence type="ECO:0000256" key="2">
    <source>
        <dbReference type="ARBA" id="ARBA00022980"/>
    </source>
</evidence>
<dbReference type="PROSITE" id="PS00475">
    <property type="entry name" value="RIBOSOMAL_L15"/>
    <property type="match status" value="1"/>
</dbReference>
<evidence type="ECO:0000256" key="3">
    <source>
        <dbReference type="ARBA" id="ARBA00023274"/>
    </source>
</evidence>
<keyword evidence="3 5" id="KW-0687">Ribonucleoprotein</keyword>
<evidence type="ECO:0000256" key="6">
    <source>
        <dbReference type="RuleBase" id="RU003888"/>
    </source>
</evidence>
<sequence>MVVRREKKSRKMHGYRNRGWGSIGQHRKSGSRGGKGAVGMHKHKWSWTIKYFRDWYGKEGFTPRGPEHIVETNIMNLQQLDELVTKLITSNRAVYENGQIVVDLSVMGITKIVGTGKINHPVKVIVYKASKNAKRKIINAGGTVIQLYEGF</sequence>
<dbReference type="Gene3D" id="3.100.10.10">
    <property type="match status" value="1"/>
</dbReference>
<dbReference type="Pfam" id="PF00828">
    <property type="entry name" value="Ribosomal_L27A"/>
    <property type="match status" value="1"/>
</dbReference>
<dbReference type="PANTHER" id="PTHR11721:SF3">
    <property type="entry name" value="LARGE RIBOSOMAL SUBUNIT PROTEIN UL15"/>
    <property type="match status" value="1"/>
</dbReference>
<organism evidence="9">
    <name type="scientific">Ignisphaera aggregans</name>
    <dbReference type="NCBI Taxonomy" id="334771"/>
    <lineage>
        <taxon>Archaea</taxon>
        <taxon>Thermoproteota</taxon>
        <taxon>Thermoprotei</taxon>
        <taxon>Desulfurococcales</taxon>
        <taxon>Desulfurococcaceae</taxon>
        <taxon>Ignisphaera</taxon>
    </lineage>
</organism>
<proteinExistence type="inferred from homology"/>
<dbReference type="EMBL" id="DTCA01000081">
    <property type="protein sequence ID" value="HGM07268.1"/>
    <property type="molecule type" value="Genomic_DNA"/>
</dbReference>
<dbReference type="SUPFAM" id="SSF52080">
    <property type="entry name" value="Ribosomal proteins L15p and L18e"/>
    <property type="match status" value="1"/>
</dbReference>
<evidence type="ECO:0000259" key="8">
    <source>
        <dbReference type="Pfam" id="PF00828"/>
    </source>
</evidence>
<evidence type="ECO:0000256" key="5">
    <source>
        <dbReference type="HAMAP-Rule" id="MF_01341"/>
    </source>
</evidence>
<comment type="caution">
    <text evidence="9">The sequence shown here is derived from an EMBL/GenBank/DDBJ whole genome shotgun (WGS) entry which is preliminary data.</text>
</comment>
<dbReference type="AlphaFoldDB" id="A0A7C4D115"/>
<dbReference type="GO" id="GO:0006412">
    <property type="term" value="P:translation"/>
    <property type="evidence" value="ECO:0007669"/>
    <property type="project" value="UniProtKB-UniRule"/>
</dbReference>
<dbReference type="InterPro" id="IPR027386">
    <property type="entry name" value="Rbsml_uL15_N"/>
</dbReference>
<keyword evidence="5" id="KW-0699">rRNA-binding</keyword>
<keyword evidence="2 5" id="KW-0689">Ribosomal protein</keyword>
<name>A0A7C4D115_9CREN</name>
<comment type="subunit">
    <text evidence="5">Part of the 50S ribosomal subunit.</text>
</comment>